<dbReference type="SUPFAM" id="SSF54534">
    <property type="entry name" value="FKBP-like"/>
    <property type="match status" value="1"/>
</dbReference>
<feature type="region of interest" description="Disordered" evidence="2">
    <location>
        <begin position="313"/>
        <end position="343"/>
    </location>
</feature>
<evidence type="ECO:0000256" key="1">
    <source>
        <dbReference type="PROSITE-ProRule" id="PRU00278"/>
    </source>
</evidence>
<keyword evidence="3" id="KW-0732">Signal</keyword>
<dbReference type="InterPro" id="IPR046357">
    <property type="entry name" value="PPIase_dom_sf"/>
</dbReference>
<name>A0A4U1JEY7_9BACT</name>
<evidence type="ECO:0000256" key="2">
    <source>
        <dbReference type="SAM" id="MobiDB-lite"/>
    </source>
</evidence>
<comment type="caution">
    <text evidence="5">The sequence shown here is derived from an EMBL/GenBank/DDBJ whole genome shotgun (WGS) entry which is preliminary data.</text>
</comment>
<dbReference type="EMBL" id="SSMQ01000009">
    <property type="protein sequence ID" value="TKD09737.1"/>
    <property type="molecule type" value="Genomic_DNA"/>
</dbReference>
<keyword evidence="1" id="KW-0697">Rotamase</keyword>
<keyword evidence="6" id="KW-1185">Reference proteome</keyword>
<gene>
    <name evidence="5" type="ORF">E8A74_11250</name>
</gene>
<dbReference type="Gene3D" id="3.10.50.40">
    <property type="match status" value="1"/>
</dbReference>
<accession>A0A4U1JEY7</accession>
<dbReference type="PANTHER" id="PTHR47245:SF2">
    <property type="entry name" value="PEPTIDYL-PROLYL CIS-TRANS ISOMERASE HP_0175-RELATED"/>
    <property type="match status" value="1"/>
</dbReference>
<keyword evidence="1 5" id="KW-0413">Isomerase</keyword>
<sequence length="343" mass="37375">MRPASILRAILASSIALFAATATSSYVLAQAAAPSDGDPVVAKVGVRTITVREVERKLAAMPPFQLRYFGKTHDEIRRKFVEETMLKETLYAEGAEAAKMRGLPEVGERIRSVLRNAIVSQIRAEVAAQGAVTDEEVRAYYDTNRDKYHAPSRVAIWRILVATREQALDVIQKAKADLSPKRWNELARDLSLDKSTNMRGGNLGLVAPDGTTTDPNVKVDVALVKAAEGVKDSELVQEPVAEGSSWAVVWRRQSIKAVDRPLDLEAPSIKQILMHERTQKKIQELVAALRKEHLGETNTDLLEMLGVSAMGEVAPAKRPGTLPSSRRPAAGPPAPSQTPAGPR</sequence>
<dbReference type="GO" id="GO:0003755">
    <property type="term" value="F:peptidyl-prolyl cis-trans isomerase activity"/>
    <property type="evidence" value="ECO:0007669"/>
    <property type="project" value="UniProtKB-KW"/>
</dbReference>
<dbReference type="InterPro" id="IPR027304">
    <property type="entry name" value="Trigger_fact/SurA_dom_sf"/>
</dbReference>
<dbReference type="Proteomes" id="UP000309215">
    <property type="component" value="Unassembled WGS sequence"/>
</dbReference>
<dbReference type="PANTHER" id="PTHR47245">
    <property type="entry name" value="PEPTIDYLPROLYL ISOMERASE"/>
    <property type="match status" value="1"/>
</dbReference>
<reference evidence="5 6" key="1">
    <citation type="submission" date="2019-04" db="EMBL/GenBank/DDBJ databases">
        <authorList>
            <person name="Li Y."/>
            <person name="Wang J."/>
        </authorList>
    </citation>
    <scope>NUCLEOTIDE SEQUENCE [LARGE SCALE GENOMIC DNA]</scope>
    <source>
        <strain evidence="5 6">DSM 14668</strain>
    </source>
</reference>
<feature type="signal peptide" evidence="3">
    <location>
        <begin position="1"/>
        <end position="19"/>
    </location>
</feature>
<evidence type="ECO:0000256" key="3">
    <source>
        <dbReference type="SAM" id="SignalP"/>
    </source>
</evidence>
<evidence type="ECO:0000313" key="6">
    <source>
        <dbReference type="Proteomes" id="UP000309215"/>
    </source>
</evidence>
<evidence type="ECO:0000259" key="4">
    <source>
        <dbReference type="PROSITE" id="PS50198"/>
    </source>
</evidence>
<dbReference type="AlphaFoldDB" id="A0A4U1JEY7"/>
<dbReference type="InterPro" id="IPR000297">
    <property type="entry name" value="PPIase_PpiC"/>
</dbReference>
<dbReference type="SUPFAM" id="SSF109998">
    <property type="entry name" value="Triger factor/SurA peptide-binding domain-like"/>
    <property type="match status" value="1"/>
</dbReference>
<dbReference type="Pfam" id="PF13145">
    <property type="entry name" value="Rotamase_2"/>
    <property type="match status" value="1"/>
</dbReference>
<dbReference type="RefSeq" id="WP_136928961.1">
    <property type="nucleotide sequence ID" value="NZ_SSMQ01000009.1"/>
</dbReference>
<dbReference type="OrthoDB" id="5499057at2"/>
<proteinExistence type="predicted"/>
<feature type="chain" id="PRO_5020415711" evidence="3">
    <location>
        <begin position="20"/>
        <end position="343"/>
    </location>
</feature>
<protein>
    <submittedName>
        <fullName evidence="5">Peptidylprolyl isomerase</fullName>
    </submittedName>
</protein>
<feature type="domain" description="PpiC" evidence="4">
    <location>
        <begin position="151"/>
        <end position="253"/>
    </location>
</feature>
<dbReference type="Gene3D" id="1.10.4030.10">
    <property type="entry name" value="Porin chaperone SurA, peptide-binding domain"/>
    <property type="match status" value="1"/>
</dbReference>
<dbReference type="InterPro" id="IPR050245">
    <property type="entry name" value="PrsA_foldase"/>
</dbReference>
<dbReference type="PROSITE" id="PS50198">
    <property type="entry name" value="PPIC_PPIASE_2"/>
    <property type="match status" value="1"/>
</dbReference>
<evidence type="ECO:0000313" key="5">
    <source>
        <dbReference type="EMBL" id="TKD09737.1"/>
    </source>
</evidence>
<organism evidence="5 6">
    <name type="scientific">Polyangium fumosum</name>
    <dbReference type="NCBI Taxonomy" id="889272"/>
    <lineage>
        <taxon>Bacteria</taxon>
        <taxon>Pseudomonadati</taxon>
        <taxon>Myxococcota</taxon>
        <taxon>Polyangia</taxon>
        <taxon>Polyangiales</taxon>
        <taxon>Polyangiaceae</taxon>
        <taxon>Polyangium</taxon>
    </lineage>
</organism>
<feature type="compositionally biased region" description="Pro residues" evidence="2">
    <location>
        <begin position="330"/>
        <end position="343"/>
    </location>
</feature>